<evidence type="ECO:0000313" key="1">
    <source>
        <dbReference type="EMBL" id="PPK69491.1"/>
    </source>
</evidence>
<dbReference type="GO" id="GO:0003677">
    <property type="term" value="F:DNA binding"/>
    <property type="evidence" value="ECO:0007669"/>
    <property type="project" value="UniProtKB-KW"/>
</dbReference>
<dbReference type="AlphaFoldDB" id="A0A2S6GWF3"/>
<name>A0A2S6GWF3_9PSEU</name>
<reference evidence="1 2" key="1">
    <citation type="submission" date="2018-02" db="EMBL/GenBank/DDBJ databases">
        <title>Genomic Encyclopedia of Archaeal and Bacterial Type Strains, Phase II (KMG-II): from individual species to whole genera.</title>
        <authorList>
            <person name="Goeker M."/>
        </authorList>
    </citation>
    <scope>NUCLEOTIDE SEQUENCE [LARGE SCALE GENOMIC DNA]</scope>
    <source>
        <strain evidence="1 2">YU 961-1</strain>
    </source>
</reference>
<dbReference type="Pfam" id="PF06224">
    <property type="entry name" value="AlkZ-like"/>
    <property type="match status" value="1"/>
</dbReference>
<sequence length="321" mass="34068">MTADLVARTVAQGLAGPRATDVVSAVRRVVGIQAQDIRAARLAVRVRTEGLVRSDVDDACAAGSVVRTWAMRGTLHMLAAADAGWVVSLLGPRFAHGYRGRRLQLGIDDALAAHGAEIVAAACSAPRSRPELVDALAAAGVVLDPKSQAPHHMVTYAAMTGRIRRGPDRSDTEPTYVAFDPGAPLDEADALARLAQRYLEGFAPATAEDFATWAGLPLGKARSAFRGLAQPPQSPDPGPTTRLLGHFDTYLLGYRTRDGIVPPELSKRVQAGGGMIMPTVLVDGRVVATWQRTSAGVETSPRVNVDAELDDLRRWNGDAES</sequence>
<dbReference type="InterPro" id="IPR009351">
    <property type="entry name" value="AlkZ-like"/>
</dbReference>
<gene>
    <name evidence="1" type="ORF">CLV40_10398</name>
</gene>
<dbReference type="Proteomes" id="UP000239203">
    <property type="component" value="Unassembled WGS sequence"/>
</dbReference>
<dbReference type="PANTHER" id="PTHR38479">
    <property type="entry name" value="LMO0824 PROTEIN"/>
    <property type="match status" value="1"/>
</dbReference>
<dbReference type="OrthoDB" id="9148135at2"/>
<keyword evidence="1" id="KW-0238">DNA-binding</keyword>
<dbReference type="RefSeq" id="WP_104477937.1">
    <property type="nucleotide sequence ID" value="NZ_CP154825.1"/>
</dbReference>
<comment type="caution">
    <text evidence="1">The sequence shown here is derived from an EMBL/GenBank/DDBJ whole genome shotgun (WGS) entry which is preliminary data.</text>
</comment>
<proteinExistence type="predicted"/>
<dbReference type="PANTHER" id="PTHR38479:SF2">
    <property type="entry name" value="WINGED HELIX DNA-BINDING DOMAIN-CONTAINING PROTEIN"/>
    <property type="match status" value="1"/>
</dbReference>
<evidence type="ECO:0000313" key="2">
    <source>
        <dbReference type="Proteomes" id="UP000239203"/>
    </source>
</evidence>
<dbReference type="EMBL" id="PTIX01000003">
    <property type="protein sequence ID" value="PPK69491.1"/>
    <property type="molecule type" value="Genomic_DNA"/>
</dbReference>
<organism evidence="1 2">
    <name type="scientific">Actinokineospora auranticolor</name>
    <dbReference type="NCBI Taxonomy" id="155976"/>
    <lineage>
        <taxon>Bacteria</taxon>
        <taxon>Bacillati</taxon>
        <taxon>Actinomycetota</taxon>
        <taxon>Actinomycetes</taxon>
        <taxon>Pseudonocardiales</taxon>
        <taxon>Pseudonocardiaceae</taxon>
        <taxon>Actinokineospora</taxon>
    </lineage>
</organism>
<protein>
    <submittedName>
        <fullName evidence="1">Winged helix DNA-binding protein</fullName>
    </submittedName>
</protein>
<keyword evidence="2" id="KW-1185">Reference proteome</keyword>
<accession>A0A2S6GWF3</accession>